<dbReference type="Proteomes" id="UP001530315">
    <property type="component" value="Unassembled WGS sequence"/>
</dbReference>
<evidence type="ECO:0000256" key="1">
    <source>
        <dbReference type="SAM" id="MobiDB-lite"/>
    </source>
</evidence>
<dbReference type="AlphaFoldDB" id="A0ABD3PN52"/>
<dbReference type="EMBL" id="JALLAZ020000691">
    <property type="protein sequence ID" value="KAL3789202.1"/>
    <property type="molecule type" value="Genomic_DNA"/>
</dbReference>
<evidence type="ECO:0000313" key="3">
    <source>
        <dbReference type="Proteomes" id="UP001530315"/>
    </source>
</evidence>
<feature type="compositionally biased region" description="Basic and acidic residues" evidence="1">
    <location>
        <begin position="77"/>
        <end position="89"/>
    </location>
</feature>
<name>A0ABD3PN52_9STRA</name>
<reference evidence="2 3" key="1">
    <citation type="submission" date="2024-10" db="EMBL/GenBank/DDBJ databases">
        <title>Updated reference genomes for cyclostephanoid diatoms.</title>
        <authorList>
            <person name="Roberts W.R."/>
            <person name="Alverson A.J."/>
        </authorList>
    </citation>
    <scope>NUCLEOTIDE SEQUENCE [LARGE SCALE GENOMIC DNA]</scope>
    <source>
        <strain evidence="2 3">AJA276-08</strain>
    </source>
</reference>
<comment type="caution">
    <text evidence="2">The sequence shown here is derived from an EMBL/GenBank/DDBJ whole genome shotgun (WGS) entry which is preliminary data.</text>
</comment>
<protein>
    <submittedName>
        <fullName evidence="2">Uncharacterized protein</fullName>
    </submittedName>
</protein>
<gene>
    <name evidence="2" type="ORF">ACHAW5_007474</name>
</gene>
<keyword evidence="3" id="KW-1185">Reference proteome</keyword>
<sequence length="381" mass="41232">MAGREGYYGRRPKSGEDVPLPRSVKLSNRARVARDGETGELLGVGRGGGVFSAAPADDDAAARKILAGIDENIGRAEERIRQRSRRTDDSGTASTDTSDWTIERDAPERTASAGSGGGWLQCVATCGRWRKGSECSTRYTDSITCGDTMTGDDSTFESVSISRSGDDEFWLAVSGMDGVRETQPLGGPKYYIVSITKMGKAKIVHEAMPVMGALEEAVEERGFEVIEYDLLAKDVKDKMEGRFMCGVCDFLSPDHPDDDSDGRVFPTGADDSDGRVFPTGAKEGTEADEEPADWRDSDVLWMSGQEDAVSVISDCTYGSGESVFSGLTMDGRPAWRRRVNPRSAFHVPPASRGARATTQVDGGWRVEPRISRHGFEGTLNV</sequence>
<feature type="region of interest" description="Disordered" evidence="1">
    <location>
        <begin position="1"/>
        <end position="57"/>
    </location>
</feature>
<accession>A0ABD3PN52</accession>
<evidence type="ECO:0000313" key="2">
    <source>
        <dbReference type="EMBL" id="KAL3789202.1"/>
    </source>
</evidence>
<feature type="region of interest" description="Disordered" evidence="1">
    <location>
        <begin position="256"/>
        <end position="292"/>
    </location>
</feature>
<feature type="compositionally biased region" description="Low complexity" evidence="1">
    <location>
        <begin position="90"/>
        <end position="99"/>
    </location>
</feature>
<organism evidence="2 3">
    <name type="scientific">Stephanodiscus triporus</name>
    <dbReference type="NCBI Taxonomy" id="2934178"/>
    <lineage>
        <taxon>Eukaryota</taxon>
        <taxon>Sar</taxon>
        <taxon>Stramenopiles</taxon>
        <taxon>Ochrophyta</taxon>
        <taxon>Bacillariophyta</taxon>
        <taxon>Coscinodiscophyceae</taxon>
        <taxon>Thalassiosirophycidae</taxon>
        <taxon>Stephanodiscales</taxon>
        <taxon>Stephanodiscaceae</taxon>
        <taxon>Stephanodiscus</taxon>
    </lineage>
</organism>
<proteinExistence type="predicted"/>
<feature type="region of interest" description="Disordered" evidence="1">
    <location>
        <begin position="77"/>
        <end position="116"/>
    </location>
</feature>